<dbReference type="PANTHER" id="PTHR30154">
    <property type="entry name" value="LEUCINE-RESPONSIVE REGULATORY PROTEIN"/>
    <property type="match status" value="1"/>
</dbReference>
<feature type="region of interest" description="Disordered" evidence="4">
    <location>
        <begin position="1"/>
        <end position="25"/>
    </location>
</feature>
<evidence type="ECO:0000256" key="4">
    <source>
        <dbReference type="SAM" id="MobiDB-lite"/>
    </source>
</evidence>
<evidence type="ECO:0000256" key="1">
    <source>
        <dbReference type="ARBA" id="ARBA00023015"/>
    </source>
</evidence>
<dbReference type="PRINTS" id="PR00033">
    <property type="entry name" value="HTHASNC"/>
</dbReference>
<dbReference type="Gene3D" id="1.10.10.10">
    <property type="entry name" value="Winged helix-like DNA-binding domain superfamily/Winged helix DNA-binding domain"/>
    <property type="match status" value="1"/>
</dbReference>
<dbReference type="SMART" id="SM00344">
    <property type="entry name" value="HTH_ASNC"/>
    <property type="match status" value="1"/>
</dbReference>
<dbReference type="InterPro" id="IPR019887">
    <property type="entry name" value="Tscrpt_reg_AsnC/Lrp_C"/>
</dbReference>
<keyword evidence="3" id="KW-0804">Transcription</keyword>
<dbReference type="Pfam" id="PF13412">
    <property type="entry name" value="HTH_24"/>
    <property type="match status" value="1"/>
</dbReference>
<gene>
    <name evidence="6" type="ORF">HLA99_04475</name>
</gene>
<proteinExistence type="predicted"/>
<comment type="caution">
    <text evidence="6">The sequence shown here is derived from an EMBL/GenBank/DDBJ whole genome shotgun (WGS) entry which is preliminary data.</text>
</comment>
<dbReference type="InterPro" id="IPR019888">
    <property type="entry name" value="Tscrpt_reg_AsnC-like"/>
</dbReference>
<evidence type="ECO:0000259" key="5">
    <source>
        <dbReference type="PROSITE" id="PS50956"/>
    </source>
</evidence>
<evidence type="ECO:0000313" key="6">
    <source>
        <dbReference type="EMBL" id="NNH03106.1"/>
    </source>
</evidence>
<accession>A0A7Y2LYD2</accession>
<evidence type="ECO:0000313" key="7">
    <source>
        <dbReference type="Proteomes" id="UP000543598"/>
    </source>
</evidence>
<keyword evidence="2" id="KW-0238">DNA-binding</keyword>
<dbReference type="PANTHER" id="PTHR30154:SF54">
    <property type="entry name" value="POSSIBLE TRANSCRIPTIONAL REGULATORY PROTEIN (PROBABLY LRP_ASNC-FAMILY)"/>
    <property type="match status" value="1"/>
</dbReference>
<dbReference type="RefSeq" id="WP_167034671.1">
    <property type="nucleotide sequence ID" value="NZ_BAAANA010000002.1"/>
</dbReference>
<dbReference type="GO" id="GO:0005829">
    <property type="term" value="C:cytosol"/>
    <property type="evidence" value="ECO:0007669"/>
    <property type="project" value="TreeGrafter"/>
</dbReference>
<dbReference type="PROSITE" id="PS50956">
    <property type="entry name" value="HTH_ASNC_2"/>
    <property type="match status" value="1"/>
</dbReference>
<evidence type="ECO:0000256" key="2">
    <source>
        <dbReference type="ARBA" id="ARBA00023125"/>
    </source>
</evidence>
<dbReference type="Proteomes" id="UP000543598">
    <property type="component" value="Unassembled WGS sequence"/>
</dbReference>
<dbReference type="EMBL" id="JABEMB010000003">
    <property type="protein sequence ID" value="NNH03106.1"/>
    <property type="molecule type" value="Genomic_DNA"/>
</dbReference>
<dbReference type="InterPro" id="IPR011008">
    <property type="entry name" value="Dimeric_a/b-barrel"/>
</dbReference>
<reference evidence="6 7" key="1">
    <citation type="submission" date="2020-05" db="EMBL/GenBank/DDBJ databases">
        <title>MicrobeNet Type strains.</title>
        <authorList>
            <person name="Nicholson A.C."/>
        </authorList>
    </citation>
    <scope>NUCLEOTIDE SEQUENCE [LARGE SCALE GENOMIC DNA]</scope>
    <source>
        <strain evidence="6 7">JCM 14282</strain>
    </source>
</reference>
<dbReference type="CDD" id="cd00090">
    <property type="entry name" value="HTH_ARSR"/>
    <property type="match status" value="1"/>
</dbReference>
<dbReference type="InterPro" id="IPR036390">
    <property type="entry name" value="WH_DNA-bd_sf"/>
</dbReference>
<dbReference type="InterPro" id="IPR000485">
    <property type="entry name" value="AsnC-type_HTH_dom"/>
</dbReference>
<dbReference type="InterPro" id="IPR036388">
    <property type="entry name" value="WH-like_DNA-bd_sf"/>
</dbReference>
<keyword evidence="7" id="KW-1185">Reference proteome</keyword>
<dbReference type="InterPro" id="IPR011991">
    <property type="entry name" value="ArsR-like_HTH"/>
</dbReference>
<dbReference type="Gene3D" id="3.30.70.920">
    <property type="match status" value="1"/>
</dbReference>
<organism evidence="6 7">
    <name type="scientific">Microbacterium ulmi</name>
    <dbReference type="NCBI Taxonomy" id="179095"/>
    <lineage>
        <taxon>Bacteria</taxon>
        <taxon>Bacillati</taxon>
        <taxon>Actinomycetota</taxon>
        <taxon>Actinomycetes</taxon>
        <taxon>Micrococcales</taxon>
        <taxon>Microbacteriaceae</taxon>
        <taxon>Microbacterium</taxon>
    </lineage>
</organism>
<name>A0A7Y2LYD2_9MICO</name>
<dbReference type="AlphaFoldDB" id="A0A7Y2LYD2"/>
<evidence type="ECO:0000256" key="3">
    <source>
        <dbReference type="ARBA" id="ARBA00023163"/>
    </source>
</evidence>
<dbReference type="Pfam" id="PF01037">
    <property type="entry name" value="AsnC_trans_reg"/>
    <property type="match status" value="1"/>
</dbReference>
<dbReference type="GO" id="GO:0043565">
    <property type="term" value="F:sequence-specific DNA binding"/>
    <property type="evidence" value="ECO:0007669"/>
    <property type="project" value="InterPro"/>
</dbReference>
<feature type="domain" description="HTH asnC-type" evidence="5">
    <location>
        <begin position="30"/>
        <end position="91"/>
    </location>
</feature>
<keyword evidence="1" id="KW-0805">Transcription regulation</keyword>
<dbReference type="GO" id="GO:0043200">
    <property type="term" value="P:response to amino acid"/>
    <property type="evidence" value="ECO:0007669"/>
    <property type="project" value="TreeGrafter"/>
</dbReference>
<protein>
    <submittedName>
        <fullName evidence="6">Lrp/AsnC family transcriptional regulator</fullName>
    </submittedName>
</protein>
<sequence length="178" mass="19108">MTVQGESSAEARTIHRARPEHRSATPGAALDEIDLRLVELLQANSRAANNALADAVGIAPSTCLQRIRRLRETGVITRFTVDVDRRVLGLGLQALIGVRIRAGARHEMSAFMTALATLPGVVQTFFLGGDEDFLVHVAVRDSDAVRDFVLEHLSSHPAVAGTRTSLVLDHSRTAAALA</sequence>
<dbReference type="SUPFAM" id="SSF54909">
    <property type="entry name" value="Dimeric alpha+beta barrel"/>
    <property type="match status" value="1"/>
</dbReference>
<dbReference type="SUPFAM" id="SSF46785">
    <property type="entry name" value="Winged helix' DNA-binding domain"/>
    <property type="match status" value="1"/>
</dbReference>